<organism evidence="2 3">
    <name type="scientific">Rhizobium fredii</name>
    <name type="common">Sinorhizobium fredii</name>
    <dbReference type="NCBI Taxonomy" id="380"/>
    <lineage>
        <taxon>Bacteria</taxon>
        <taxon>Pseudomonadati</taxon>
        <taxon>Pseudomonadota</taxon>
        <taxon>Alphaproteobacteria</taxon>
        <taxon>Hyphomicrobiales</taxon>
        <taxon>Rhizobiaceae</taxon>
        <taxon>Sinorhizobium/Ensifer group</taxon>
        <taxon>Sinorhizobium</taxon>
    </lineage>
</organism>
<reference evidence="2 3" key="1">
    <citation type="submission" date="2017-10" db="EMBL/GenBank/DDBJ databases">
        <title>Analysis of the genome sequences of Rhizobium populations associated to common bean (phaseolus vulgaris).</title>
        <authorList>
            <person name="Bustos P."/>
            <person name="Santamaria R.I."/>
            <person name="Miranda-Sanchez F."/>
            <person name="Perez-Carrascal O."/>
            <person name="Juarez S."/>
            <person name="Lozano L."/>
            <person name="Martinez-Flores I."/>
            <person name="Vinuesa P."/>
            <person name="Martinez-Romero E."/>
            <person name="Cevallos M.A."/>
            <person name="Romero D."/>
            <person name="Davila G."/>
            <person name="Gonzalez V."/>
        </authorList>
    </citation>
    <scope>NUCLEOTIDE SEQUENCE [LARGE SCALE GENOMIC DNA]</scope>
    <source>
        <strain evidence="2 3">NXT3</strain>
        <plasmid evidence="3">Plasmid psfrenxt3c</plasmid>
    </source>
</reference>
<accession>A0A2L0HFE9</accession>
<sequence length="200" mass="21970">MKAPWKFFAQLTSRRPSAKAQQSPIGNDTDPKAIESEVDHTSAIPLNSTVSASPPAHGEEVSIDQGPVASDQAKGDDDVAPALTSPIDAEEAQTPARLEAHNSGAEARSLLPKSRNTKSLRKPRNKRGERGKRAKAHVAVQSAAAETDRRRVQPPSSRDLFFRDVAILDEEIKTLRIQLARRLHLQNAQLKKMLERFESS</sequence>
<name>A0A2L0HFE9_RHIFR</name>
<proteinExistence type="predicted"/>
<gene>
    <name evidence="2" type="ORF">NXT3_PC00328</name>
</gene>
<protein>
    <submittedName>
        <fullName evidence="2">Uncharacterized protein</fullName>
    </submittedName>
</protein>
<geneLocation type="plasmid" evidence="3">
    <name>psfrenxt3c</name>
</geneLocation>
<dbReference type="AlphaFoldDB" id="A0A2L0HFE9"/>
<dbReference type="Proteomes" id="UP000239340">
    <property type="component" value="Plasmid pSfreNXT3c"/>
</dbReference>
<evidence type="ECO:0000313" key="2">
    <source>
        <dbReference type="EMBL" id="AUX79499.1"/>
    </source>
</evidence>
<dbReference type="RefSeq" id="WP_083854269.1">
    <property type="nucleotide sequence ID" value="NZ_CP024310.1"/>
</dbReference>
<keyword evidence="2" id="KW-0614">Plasmid</keyword>
<feature type="compositionally biased region" description="Basic residues" evidence="1">
    <location>
        <begin position="115"/>
        <end position="136"/>
    </location>
</feature>
<evidence type="ECO:0000313" key="3">
    <source>
        <dbReference type="Proteomes" id="UP000239340"/>
    </source>
</evidence>
<evidence type="ECO:0000256" key="1">
    <source>
        <dbReference type="SAM" id="MobiDB-lite"/>
    </source>
</evidence>
<feature type="compositionally biased region" description="Polar residues" evidence="1">
    <location>
        <begin position="12"/>
        <end position="26"/>
    </location>
</feature>
<feature type="compositionally biased region" description="Basic and acidic residues" evidence="1">
    <location>
        <begin position="29"/>
        <end position="40"/>
    </location>
</feature>
<dbReference type="EMBL" id="CP024310">
    <property type="protein sequence ID" value="AUX79499.1"/>
    <property type="molecule type" value="Genomic_DNA"/>
</dbReference>
<feature type="region of interest" description="Disordered" evidence="1">
    <location>
        <begin position="12"/>
        <end position="156"/>
    </location>
</feature>